<keyword evidence="2" id="KW-0732">Signal</keyword>
<dbReference type="Proteomes" id="UP000620124">
    <property type="component" value="Unassembled WGS sequence"/>
</dbReference>
<name>A0A8H6X239_9AGAR</name>
<evidence type="ECO:0000313" key="4">
    <source>
        <dbReference type="Proteomes" id="UP000620124"/>
    </source>
</evidence>
<dbReference type="EMBL" id="JACAZI010000031">
    <property type="protein sequence ID" value="KAF7332903.1"/>
    <property type="molecule type" value="Genomic_DNA"/>
</dbReference>
<evidence type="ECO:0000313" key="3">
    <source>
        <dbReference type="EMBL" id="KAF7332903.1"/>
    </source>
</evidence>
<dbReference type="OrthoDB" id="3042200at2759"/>
<feature type="region of interest" description="Disordered" evidence="1">
    <location>
        <begin position="118"/>
        <end position="184"/>
    </location>
</feature>
<protein>
    <submittedName>
        <fullName evidence="3">Uncharacterized protein</fullName>
    </submittedName>
</protein>
<feature type="signal peptide" evidence="2">
    <location>
        <begin position="1"/>
        <end position="16"/>
    </location>
</feature>
<feature type="compositionally biased region" description="Low complexity" evidence="1">
    <location>
        <begin position="123"/>
        <end position="177"/>
    </location>
</feature>
<feature type="chain" id="PRO_5034426378" evidence="2">
    <location>
        <begin position="17"/>
        <end position="205"/>
    </location>
</feature>
<comment type="caution">
    <text evidence="3">The sequence shown here is derived from an EMBL/GenBank/DDBJ whole genome shotgun (WGS) entry which is preliminary data.</text>
</comment>
<proteinExistence type="predicted"/>
<evidence type="ECO:0000256" key="1">
    <source>
        <dbReference type="SAM" id="MobiDB-lite"/>
    </source>
</evidence>
<reference evidence="3" key="1">
    <citation type="submission" date="2020-05" db="EMBL/GenBank/DDBJ databases">
        <title>Mycena genomes resolve the evolution of fungal bioluminescence.</title>
        <authorList>
            <person name="Tsai I.J."/>
        </authorList>
    </citation>
    <scope>NUCLEOTIDE SEQUENCE</scope>
    <source>
        <strain evidence="3">CCC161011</strain>
    </source>
</reference>
<organism evidence="3 4">
    <name type="scientific">Mycena venus</name>
    <dbReference type="NCBI Taxonomy" id="2733690"/>
    <lineage>
        <taxon>Eukaryota</taxon>
        <taxon>Fungi</taxon>
        <taxon>Dikarya</taxon>
        <taxon>Basidiomycota</taxon>
        <taxon>Agaricomycotina</taxon>
        <taxon>Agaricomycetes</taxon>
        <taxon>Agaricomycetidae</taxon>
        <taxon>Agaricales</taxon>
        <taxon>Marasmiineae</taxon>
        <taxon>Mycenaceae</taxon>
        <taxon>Mycena</taxon>
    </lineage>
</organism>
<evidence type="ECO:0000256" key="2">
    <source>
        <dbReference type="SAM" id="SignalP"/>
    </source>
</evidence>
<sequence length="205" mass="19114">MLRFIALFPILSVAVAAHIGGSRGSRVARQATVLDCDTPCAALGDSLSNGGNGGLAAICTDTVANNYAACYNCEVKVAALTQQAAQATVDSFISGCKAANHPVNGITISADAANVGSGGTGSSGNASAPAGSGAASATSGSTPAATGVAPAGTGKPAASGAGSGSAPVTSGASSPPAQTGGAGKASAGVLAVTTALVFVSFGMII</sequence>
<keyword evidence="4" id="KW-1185">Reference proteome</keyword>
<dbReference type="AlphaFoldDB" id="A0A8H6X239"/>
<gene>
    <name evidence="3" type="ORF">MVEN_02395800</name>
</gene>
<accession>A0A8H6X239</accession>